<dbReference type="AlphaFoldDB" id="W1F2K1"/>
<evidence type="ECO:0000313" key="2">
    <source>
        <dbReference type="Proteomes" id="UP000019199"/>
    </source>
</evidence>
<sequence>MGKLTFVVEFEDGKEPPVSANLDVAGGRLVSVLFGDYRDDFFQPEEVDVVREALNELSVDNDDAHAEIIKNELELLTH</sequence>
<proteinExistence type="predicted"/>
<accession>W1F2K1</accession>
<dbReference type="EMBL" id="CBWN010000116">
    <property type="protein sequence ID" value="CDL28035.1"/>
    <property type="molecule type" value="Genomic_DNA"/>
</dbReference>
<reference evidence="1 2" key="1">
    <citation type="submission" date="2013-10" db="EMBL/GenBank/DDBJ databases">
        <title>Antibiotic resistance diversity of beta-lactamase producers in the General Hospital Vienna.</title>
        <authorList>
            <person name="Barisic I."/>
            <person name="Mitteregger D."/>
            <person name="Hirschl A.M."/>
            <person name="Noehammer C."/>
            <person name="Wiesinger-Mayr H."/>
        </authorList>
    </citation>
    <scope>NUCLEOTIDE SEQUENCE [LARGE SCALE GENOMIC DNA]</scope>
    <source>
        <strain evidence="1 2">ISC7</strain>
    </source>
</reference>
<comment type="caution">
    <text evidence="1">The sequence shown here is derived from an EMBL/GenBank/DDBJ whole genome shotgun (WGS) entry which is preliminary data.</text>
</comment>
<evidence type="ECO:0000313" key="1">
    <source>
        <dbReference type="EMBL" id="CDL28035.1"/>
    </source>
</evidence>
<protein>
    <submittedName>
        <fullName evidence="1">Uncharacterized protein</fullName>
    </submittedName>
</protein>
<dbReference type="Proteomes" id="UP000019199">
    <property type="component" value="Unassembled WGS sequence"/>
</dbReference>
<organism evidence="1 2">
    <name type="scientific">Escherichia coli ISC7</name>
    <dbReference type="NCBI Taxonomy" id="1432555"/>
    <lineage>
        <taxon>Bacteria</taxon>
        <taxon>Pseudomonadati</taxon>
        <taxon>Pseudomonadota</taxon>
        <taxon>Gammaproteobacteria</taxon>
        <taxon>Enterobacterales</taxon>
        <taxon>Enterobacteriaceae</taxon>
        <taxon>Escherichia</taxon>
    </lineage>
</organism>
<name>W1F2K1_ECOLX</name>